<evidence type="ECO:0000259" key="12">
    <source>
        <dbReference type="PROSITE" id="PS50070"/>
    </source>
</evidence>
<dbReference type="CDD" id="cd00112">
    <property type="entry name" value="LDLa"/>
    <property type="match status" value="2"/>
</dbReference>
<comment type="caution">
    <text evidence="16">The sequence shown here is derived from an EMBL/GenBank/DDBJ whole genome shotgun (WGS) entry which is preliminary data.</text>
</comment>
<dbReference type="PROSITE" id="PS50287">
    <property type="entry name" value="SRCR_2"/>
    <property type="match status" value="2"/>
</dbReference>
<dbReference type="Proteomes" id="UP000031036">
    <property type="component" value="Unassembled WGS sequence"/>
</dbReference>
<evidence type="ECO:0000259" key="13">
    <source>
        <dbReference type="PROSITE" id="PS50240"/>
    </source>
</evidence>
<dbReference type="Gene3D" id="2.40.10.10">
    <property type="entry name" value="Trypsin-like serine proteases"/>
    <property type="match status" value="1"/>
</dbReference>
<evidence type="ECO:0000256" key="1">
    <source>
        <dbReference type="ARBA" id="ARBA00022572"/>
    </source>
</evidence>
<dbReference type="InterPro" id="IPR009003">
    <property type="entry name" value="Peptidase_S1_PA"/>
</dbReference>
<dbReference type="SMART" id="SM00192">
    <property type="entry name" value="LDLa"/>
    <property type="match status" value="2"/>
</dbReference>
<keyword evidence="4 10" id="KW-0378">Hydrolase</keyword>
<dbReference type="GO" id="GO:0006508">
    <property type="term" value="P:proteolysis"/>
    <property type="evidence" value="ECO:0007669"/>
    <property type="project" value="UniProtKB-KW"/>
</dbReference>
<reference evidence="16 17" key="1">
    <citation type="submission" date="2014-11" db="EMBL/GenBank/DDBJ databases">
        <title>Genetic blueprint of the zoonotic pathogen Toxocara canis.</title>
        <authorList>
            <person name="Zhu X.-Q."/>
            <person name="Korhonen P.K."/>
            <person name="Cai H."/>
            <person name="Young N.D."/>
            <person name="Nejsum P."/>
            <person name="von Samson-Himmelstjerna G."/>
            <person name="Boag P.R."/>
            <person name="Tan P."/>
            <person name="Li Q."/>
            <person name="Min J."/>
            <person name="Yang Y."/>
            <person name="Wang X."/>
            <person name="Fang X."/>
            <person name="Hall R.S."/>
            <person name="Hofmann A."/>
            <person name="Sternberg P.W."/>
            <person name="Jex A.R."/>
            <person name="Gasser R.B."/>
        </authorList>
    </citation>
    <scope>NUCLEOTIDE SEQUENCE [LARGE SCALE GENOMIC DNA]</scope>
    <source>
        <strain evidence="16">PN_DK_2014</strain>
    </source>
</reference>
<dbReference type="SUPFAM" id="SSF50494">
    <property type="entry name" value="Trypsin-like serine proteases"/>
    <property type="match status" value="1"/>
</dbReference>
<keyword evidence="17" id="KW-1185">Reference proteome</keyword>
<sequence>MCLYRLLISCFKLFLLTFLPTICSSHVHFIRDTSNLITVVEPSNPTISAPLCADSYSKRIGTIICKQLGFSEIGRAEKVKLQSGTAVNLLCGLRDCFTFKVYRCDEGVLVTCKSEEVQCEAGELLVDGRCVSFRDESIRDVSAAELLCQKFGLSLFTTKNKQQMDEIALLARRFAVSESWITSGTLEDGFWKRPSEEIPQVLLSNDDGRCLKVDRTGWSAVNCGSRLPCMKWDMLEEKFDSKMKEHESWHHNYCRNPNGLKNRPWCLVSPETFQFCDVPLCKEPASSTTDEPIAQCAAEETRCGESKECIATEFFCDYEVDCANGADELNCPDWMRNFTFDGEFELSDSIIEIWTHIPHPQGCARRCLDGDAFGCASFSYNEVARVCALARSVSRSSLRSKPKSAFYKRVFDFDKDSISSRTFSDVLQLRKGVSAWAPFCSANYTRSNEEYVCQSFGFQTHMFAMDRGRFVRNDGSESELLDVPHWSAKCLRSSSCMHPDVPSCPRTLRCTRCVGEQFACNSGECISALNVCDGNVDCTTGDDEHNCDQLSWRLVNMDESDGDQLEVQHHGVWRPVCADSLLDSYIPLLCAIVNSSVGSQFLGVRSPDNILLGWRIKCTQEKCVLDGQKRCATGAARLRCSFDDDSFVCGKRHVDMIARDPRKQRYARVVGGFDALPAAFPWTAAIRVRRNHTHHCGASVLSNKFLLTAAHCFDEEPSLDYYEVIVGDWDSTENDGNEQTRNMKRIIRHPAYRDLFADDLAIIELDERLRFGKHVQPICLPPTYFDYSPGRKCVVSGWGSLGEASSVDYPKILQAAMLPILPRKECVKSSSIYELMSSSAFCAGYLTGGIDTCQGDSGGPFACQINDVYYLGGVISWGDGCALRGRPGIYTKVVPYIDWIKRVTNM</sequence>
<evidence type="ECO:0000256" key="9">
    <source>
        <dbReference type="PROSITE-ProRule" id="PRU00196"/>
    </source>
</evidence>
<dbReference type="PROSITE" id="PS00134">
    <property type="entry name" value="TRYPSIN_HIS"/>
    <property type="match status" value="1"/>
</dbReference>
<evidence type="ECO:0000256" key="11">
    <source>
        <dbReference type="SAM" id="SignalP"/>
    </source>
</evidence>
<dbReference type="STRING" id="6265.A0A0B2VCY3"/>
<keyword evidence="16" id="KW-0812">Transmembrane</keyword>
<dbReference type="GO" id="GO:0004252">
    <property type="term" value="F:serine-type endopeptidase activity"/>
    <property type="evidence" value="ECO:0007669"/>
    <property type="project" value="InterPro"/>
</dbReference>
<dbReference type="InterPro" id="IPR001254">
    <property type="entry name" value="Trypsin_dom"/>
</dbReference>
<dbReference type="GO" id="GO:0016020">
    <property type="term" value="C:membrane"/>
    <property type="evidence" value="ECO:0007669"/>
    <property type="project" value="InterPro"/>
</dbReference>
<dbReference type="InterPro" id="IPR043504">
    <property type="entry name" value="Peptidase_S1_PA_chymotrypsin"/>
</dbReference>
<dbReference type="Pfam" id="PF00057">
    <property type="entry name" value="Ldl_recept_a"/>
    <property type="match status" value="2"/>
</dbReference>
<dbReference type="SMART" id="SM00020">
    <property type="entry name" value="Tryp_SPc"/>
    <property type="match status" value="1"/>
</dbReference>
<dbReference type="PROSITE" id="PS01209">
    <property type="entry name" value="LDLRA_1"/>
    <property type="match status" value="2"/>
</dbReference>
<feature type="signal peptide" evidence="11">
    <location>
        <begin position="1"/>
        <end position="25"/>
    </location>
</feature>
<organism evidence="16 17">
    <name type="scientific">Toxocara canis</name>
    <name type="common">Canine roundworm</name>
    <dbReference type="NCBI Taxonomy" id="6265"/>
    <lineage>
        <taxon>Eukaryota</taxon>
        <taxon>Metazoa</taxon>
        <taxon>Ecdysozoa</taxon>
        <taxon>Nematoda</taxon>
        <taxon>Chromadorea</taxon>
        <taxon>Rhabditida</taxon>
        <taxon>Spirurina</taxon>
        <taxon>Ascaridomorpha</taxon>
        <taxon>Ascaridoidea</taxon>
        <taxon>Toxocaridae</taxon>
        <taxon>Toxocara</taxon>
    </lineage>
</organism>
<dbReference type="InterPro" id="IPR018056">
    <property type="entry name" value="Kringle_CS"/>
</dbReference>
<dbReference type="PROSITE" id="PS50070">
    <property type="entry name" value="KRINGLE_2"/>
    <property type="match status" value="1"/>
</dbReference>
<evidence type="ECO:0000256" key="7">
    <source>
        <dbReference type="PROSITE-ProRule" id="PRU00121"/>
    </source>
</evidence>
<keyword evidence="6 8" id="KW-1015">Disulfide bond</keyword>
<dbReference type="InterPro" id="IPR002172">
    <property type="entry name" value="LDrepeatLR_classA_rpt"/>
</dbReference>
<evidence type="ECO:0000256" key="4">
    <source>
        <dbReference type="ARBA" id="ARBA00022801"/>
    </source>
</evidence>
<evidence type="ECO:0000256" key="2">
    <source>
        <dbReference type="ARBA" id="ARBA00022670"/>
    </source>
</evidence>
<dbReference type="InterPro" id="IPR016187">
    <property type="entry name" value="CTDL_fold"/>
</dbReference>
<gene>
    <name evidence="16" type="primary">Tmprss9</name>
    <name evidence="16" type="ORF">Tcan_05940</name>
</gene>
<proteinExistence type="predicted"/>
<name>A0A0B2VCY3_TOXCA</name>
<dbReference type="InterPro" id="IPR003609">
    <property type="entry name" value="Pan_app"/>
</dbReference>
<dbReference type="InterPro" id="IPR013806">
    <property type="entry name" value="Kringle-like"/>
</dbReference>
<keyword evidence="16" id="KW-0472">Membrane</keyword>
<dbReference type="InterPro" id="IPR000001">
    <property type="entry name" value="Kringle"/>
</dbReference>
<dbReference type="SMART" id="SM00130">
    <property type="entry name" value="KR"/>
    <property type="match status" value="1"/>
</dbReference>
<dbReference type="PROSITE" id="PS00021">
    <property type="entry name" value="KRINGLE_1"/>
    <property type="match status" value="1"/>
</dbReference>
<dbReference type="InterPro" id="IPR018114">
    <property type="entry name" value="TRYPSIN_HIS"/>
</dbReference>
<accession>A0A0B2VCY3</accession>
<evidence type="ECO:0000259" key="14">
    <source>
        <dbReference type="PROSITE" id="PS50287"/>
    </source>
</evidence>
<keyword evidence="2 10" id="KW-0645">Protease</keyword>
<evidence type="ECO:0000313" key="17">
    <source>
        <dbReference type="Proteomes" id="UP000031036"/>
    </source>
</evidence>
<dbReference type="EMBL" id="JPKZ01001541">
    <property type="protein sequence ID" value="KHN81386.1"/>
    <property type="molecule type" value="Genomic_DNA"/>
</dbReference>
<keyword evidence="5 10" id="KW-0720">Serine protease</keyword>
<dbReference type="Gene3D" id="3.50.4.10">
    <property type="entry name" value="Hepatocyte Growth Factor"/>
    <property type="match status" value="1"/>
</dbReference>
<keyword evidence="3" id="KW-0677">Repeat</keyword>
<feature type="disulfide bond" evidence="8">
    <location>
        <begin position="513"/>
        <end position="525"/>
    </location>
</feature>
<keyword evidence="1 7" id="KW-0420">Kringle</keyword>
<dbReference type="OMA" id="FQCDYEV"/>
<dbReference type="Gene3D" id="4.10.400.10">
    <property type="entry name" value="Low-density Lipoprotein Receptor"/>
    <property type="match status" value="2"/>
</dbReference>
<feature type="disulfide bond" evidence="8">
    <location>
        <begin position="520"/>
        <end position="538"/>
    </location>
</feature>
<dbReference type="Pfam" id="PF00024">
    <property type="entry name" value="PAN_1"/>
    <property type="match status" value="1"/>
</dbReference>
<dbReference type="CDD" id="cd00190">
    <property type="entry name" value="Tryp_SPc"/>
    <property type="match status" value="1"/>
</dbReference>
<dbReference type="InterPro" id="IPR036055">
    <property type="entry name" value="LDL_receptor-like_sf"/>
</dbReference>
<evidence type="ECO:0000259" key="15">
    <source>
        <dbReference type="PROSITE" id="PS50948"/>
    </source>
</evidence>
<feature type="domain" description="SRCR" evidence="14">
    <location>
        <begin position="552"/>
        <end position="650"/>
    </location>
</feature>
<dbReference type="SUPFAM" id="SSF57424">
    <property type="entry name" value="LDL receptor-like module"/>
    <property type="match status" value="2"/>
</dbReference>
<evidence type="ECO:0000256" key="3">
    <source>
        <dbReference type="ARBA" id="ARBA00022737"/>
    </source>
</evidence>
<evidence type="ECO:0000256" key="10">
    <source>
        <dbReference type="RuleBase" id="RU363034"/>
    </source>
</evidence>
<dbReference type="Pfam" id="PF00089">
    <property type="entry name" value="Trypsin"/>
    <property type="match status" value="1"/>
</dbReference>
<feature type="chain" id="PRO_5002095371" evidence="11">
    <location>
        <begin position="26"/>
        <end position="906"/>
    </location>
</feature>
<dbReference type="PROSITE" id="PS50240">
    <property type="entry name" value="TRYPSIN_DOM"/>
    <property type="match status" value="1"/>
</dbReference>
<feature type="domain" description="SRCR" evidence="14">
    <location>
        <begin position="408"/>
        <end position="533"/>
    </location>
</feature>
<evidence type="ECO:0000256" key="8">
    <source>
        <dbReference type="PROSITE-ProRule" id="PRU00124"/>
    </source>
</evidence>
<feature type="disulfide bond" evidence="8">
    <location>
        <begin position="532"/>
        <end position="547"/>
    </location>
</feature>
<protein>
    <submittedName>
        <fullName evidence="16">Transmembrane protease serine 9</fullName>
    </submittedName>
</protein>
<dbReference type="InterPro" id="IPR016186">
    <property type="entry name" value="C-type_lectin-like/link_sf"/>
</dbReference>
<dbReference type="PROSITE" id="PS50068">
    <property type="entry name" value="LDLRA_2"/>
    <property type="match status" value="2"/>
</dbReference>
<dbReference type="PRINTS" id="PR00261">
    <property type="entry name" value="LDLRECEPTOR"/>
</dbReference>
<feature type="disulfide bond" evidence="8">
    <location>
        <begin position="316"/>
        <end position="331"/>
    </location>
</feature>
<keyword evidence="11" id="KW-0732">Signal</keyword>
<dbReference type="FunFam" id="2.40.10.10:FF:000003">
    <property type="entry name" value="Transmembrane serine protease 3"/>
    <property type="match status" value="1"/>
</dbReference>
<dbReference type="AlphaFoldDB" id="A0A0B2VCY3"/>
<dbReference type="OrthoDB" id="10012881at2759"/>
<evidence type="ECO:0000256" key="6">
    <source>
        <dbReference type="ARBA" id="ARBA00023157"/>
    </source>
</evidence>
<dbReference type="Gene3D" id="3.10.100.10">
    <property type="entry name" value="Mannose-Binding Protein A, subunit A"/>
    <property type="match status" value="1"/>
</dbReference>
<feature type="domain" description="Apple" evidence="15">
    <location>
        <begin position="331"/>
        <end position="411"/>
    </location>
</feature>
<dbReference type="PROSITE" id="PS00135">
    <property type="entry name" value="TRYPSIN_SER"/>
    <property type="match status" value="1"/>
</dbReference>
<feature type="domain" description="Kringle" evidence="12">
    <location>
        <begin position="225"/>
        <end position="281"/>
    </location>
</feature>
<dbReference type="PANTHER" id="PTHR24252">
    <property type="entry name" value="ACROSIN-RELATED"/>
    <property type="match status" value="1"/>
</dbReference>
<dbReference type="InterPro" id="IPR033116">
    <property type="entry name" value="TRYPSIN_SER"/>
</dbReference>
<dbReference type="InterPro" id="IPR023415">
    <property type="entry name" value="LDLR_class-A_CS"/>
</dbReference>
<feature type="domain" description="Peptidase S1" evidence="13">
    <location>
        <begin position="669"/>
        <end position="905"/>
    </location>
</feature>
<dbReference type="SUPFAM" id="SSF57440">
    <property type="entry name" value="Kringle-like"/>
    <property type="match status" value="1"/>
</dbReference>
<dbReference type="InterPro" id="IPR038178">
    <property type="entry name" value="Kringle_sf"/>
</dbReference>
<dbReference type="PANTHER" id="PTHR24252:SF10">
    <property type="entry name" value="SERINE PROTEASE 56"/>
    <property type="match status" value="1"/>
</dbReference>
<comment type="caution">
    <text evidence="9">Lacks conserved residue(s) required for the propagation of feature annotation.</text>
</comment>
<evidence type="ECO:0000313" key="16">
    <source>
        <dbReference type="EMBL" id="KHN81386.1"/>
    </source>
</evidence>
<dbReference type="Gene3D" id="2.40.20.10">
    <property type="entry name" value="Plasminogen Kringle 4"/>
    <property type="match status" value="1"/>
</dbReference>
<evidence type="ECO:0000256" key="5">
    <source>
        <dbReference type="ARBA" id="ARBA00022825"/>
    </source>
</evidence>
<dbReference type="PROSITE" id="PS50948">
    <property type="entry name" value="PAN"/>
    <property type="match status" value="1"/>
</dbReference>
<dbReference type="InterPro" id="IPR001190">
    <property type="entry name" value="SRCR"/>
</dbReference>
<dbReference type="SUPFAM" id="SSF56436">
    <property type="entry name" value="C-type lectin-like"/>
    <property type="match status" value="1"/>
</dbReference>